<accession>A0A1X1XT34</accession>
<proteinExistence type="predicted"/>
<dbReference type="AlphaFoldDB" id="A0A1X1XT34"/>
<dbReference type="OrthoDB" id="4762335at2"/>
<dbReference type="RefSeq" id="WP_045377796.1">
    <property type="nucleotide sequence ID" value="NZ_BBKA01000043.1"/>
</dbReference>
<protein>
    <recommendedName>
        <fullName evidence="4">Secreted protein</fullName>
    </recommendedName>
</protein>
<evidence type="ECO:0000313" key="3">
    <source>
        <dbReference type="Proteomes" id="UP000193487"/>
    </source>
</evidence>
<dbReference type="EMBL" id="LQPE01000136">
    <property type="protein sequence ID" value="ORW02015.1"/>
    <property type="molecule type" value="Genomic_DNA"/>
</dbReference>
<organism evidence="2 3">
    <name type="scientific">Mycobacterium kyorinense</name>
    <dbReference type="NCBI Taxonomy" id="487514"/>
    <lineage>
        <taxon>Bacteria</taxon>
        <taxon>Bacillati</taxon>
        <taxon>Actinomycetota</taxon>
        <taxon>Actinomycetes</taxon>
        <taxon>Mycobacteriales</taxon>
        <taxon>Mycobacteriaceae</taxon>
        <taxon>Mycobacterium</taxon>
    </lineage>
</organism>
<sequence>MKSARFVACVAVAMLAPSPAAAAAPPGFPDLSAFAPVDPQGYLGASRYLDNNDNDVGVWFSTSDGVVCSWTYFPKAMESPMGWPGITCMGDIPGIPDSVPDSGAPGCARVWPRPVSSDFVLDRHGGACPPFRGAAVMNAGQKIETGDATCAVGANQLLACIDPSRGKGFVLQPSGSWVF</sequence>
<feature type="chain" id="PRO_5010855356" description="Secreted protein" evidence="1">
    <location>
        <begin position="23"/>
        <end position="179"/>
    </location>
</feature>
<keyword evidence="3" id="KW-1185">Reference proteome</keyword>
<evidence type="ECO:0008006" key="4">
    <source>
        <dbReference type="Google" id="ProtNLM"/>
    </source>
</evidence>
<reference evidence="2 3" key="1">
    <citation type="submission" date="2016-01" db="EMBL/GenBank/DDBJ databases">
        <title>The new phylogeny of the genus Mycobacterium.</title>
        <authorList>
            <person name="Tarcisio F."/>
            <person name="Conor M."/>
            <person name="Antonella G."/>
            <person name="Elisabetta G."/>
            <person name="Giulia F.S."/>
            <person name="Sara T."/>
            <person name="Anna F."/>
            <person name="Clotilde B."/>
            <person name="Roberto B."/>
            <person name="Veronica D.S."/>
            <person name="Fabio R."/>
            <person name="Monica P."/>
            <person name="Olivier J."/>
            <person name="Enrico T."/>
            <person name="Nicola S."/>
        </authorList>
    </citation>
    <scope>NUCLEOTIDE SEQUENCE [LARGE SCALE GENOMIC DNA]</scope>
    <source>
        <strain evidence="2 3">DSM 45166</strain>
    </source>
</reference>
<name>A0A1X1XT34_9MYCO</name>
<keyword evidence="1" id="KW-0732">Signal</keyword>
<feature type="signal peptide" evidence="1">
    <location>
        <begin position="1"/>
        <end position="22"/>
    </location>
</feature>
<gene>
    <name evidence="2" type="ORF">AWC14_07560</name>
</gene>
<evidence type="ECO:0000313" key="2">
    <source>
        <dbReference type="EMBL" id="ORW02015.1"/>
    </source>
</evidence>
<dbReference type="Proteomes" id="UP000193487">
    <property type="component" value="Unassembled WGS sequence"/>
</dbReference>
<evidence type="ECO:0000256" key="1">
    <source>
        <dbReference type="SAM" id="SignalP"/>
    </source>
</evidence>
<comment type="caution">
    <text evidence="2">The sequence shown here is derived from an EMBL/GenBank/DDBJ whole genome shotgun (WGS) entry which is preliminary data.</text>
</comment>